<reference evidence="1" key="2">
    <citation type="submission" date="2020-11" db="EMBL/GenBank/DDBJ databases">
        <authorList>
            <person name="McCartney M.A."/>
            <person name="Auch B."/>
            <person name="Kono T."/>
            <person name="Mallez S."/>
            <person name="Becker A."/>
            <person name="Gohl D.M."/>
            <person name="Silverstein K.A.T."/>
            <person name="Koren S."/>
            <person name="Bechman K.B."/>
            <person name="Herman A."/>
            <person name="Abrahante J.E."/>
            <person name="Garbe J."/>
        </authorList>
    </citation>
    <scope>NUCLEOTIDE SEQUENCE</scope>
    <source>
        <strain evidence="1">Duluth1</strain>
        <tissue evidence="1">Whole animal</tissue>
    </source>
</reference>
<accession>A0A9D4JVW3</accession>
<comment type="caution">
    <text evidence="1">The sequence shown here is derived from an EMBL/GenBank/DDBJ whole genome shotgun (WGS) entry which is preliminary data.</text>
</comment>
<dbReference type="AlphaFoldDB" id="A0A9D4JVW3"/>
<dbReference type="EMBL" id="JAIWYP010000005">
    <property type="protein sequence ID" value="KAH3822363.1"/>
    <property type="molecule type" value="Genomic_DNA"/>
</dbReference>
<protein>
    <submittedName>
        <fullName evidence="1">Uncharacterized protein</fullName>
    </submittedName>
</protein>
<evidence type="ECO:0000313" key="1">
    <source>
        <dbReference type="EMBL" id="KAH3822363.1"/>
    </source>
</evidence>
<keyword evidence="2" id="KW-1185">Reference proteome</keyword>
<reference evidence="1" key="1">
    <citation type="journal article" date="2019" name="bioRxiv">
        <title>The Genome of the Zebra Mussel, Dreissena polymorpha: A Resource for Invasive Species Research.</title>
        <authorList>
            <person name="McCartney M.A."/>
            <person name="Auch B."/>
            <person name="Kono T."/>
            <person name="Mallez S."/>
            <person name="Zhang Y."/>
            <person name="Obille A."/>
            <person name="Becker A."/>
            <person name="Abrahante J.E."/>
            <person name="Garbe J."/>
            <person name="Badalamenti J.P."/>
            <person name="Herman A."/>
            <person name="Mangelson H."/>
            <person name="Liachko I."/>
            <person name="Sullivan S."/>
            <person name="Sone E.D."/>
            <person name="Koren S."/>
            <person name="Silverstein K.A.T."/>
            <person name="Beckman K.B."/>
            <person name="Gohl D.M."/>
        </authorList>
    </citation>
    <scope>NUCLEOTIDE SEQUENCE</scope>
    <source>
        <strain evidence="1">Duluth1</strain>
        <tissue evidence="1">Whole animal</tissue>
    </source>
</reference>
<gene>
    <name evidence="1" type="ORF">DPMN_124141</name>
</gene>
<organism evidence="1 2">
    <name type="scientific">Dreissena polymorpha</name>
    <name type="common">Zebra mussel</name>
    <name type="synonym">Mytilus polymorpha</name>
    <dbReference type="NCBI Taxonomy" id="45954"/>
    <lineage>
        <taxon>Eukaryota</taxon>
        <taxon>Metazoa</taxon>
        <taxon>Spiralia</taxon>
        <taxon>Lophotrochozoa</taxon>
        <taxon>Mollusca</taxon>
        <taxon>Bivalvia</taxon>
        <taxon>Autobranchia</taxon>
        <taxon>Heteroconchia</taxon>
        <taxon>Euheterodonta</taxon>
        <taxon>Imparidentia</taxon>
        <taxon>Neoheterodontei</taxon>
        <taxon>Myida</taxon>
        <taxon>Dreissenoidea</taxon>
        <taxon>Dreissenidae</taxon>
        <taxon>Dreissena</taxon>
    </lineage>
</organism>
<name>A0A9D4JVW3_DREPO</name>
<sequence length="149" mass="16557">MADGDQKDTEETKKNVVKLKYMTFIDCSETNNASTAENLSLQEAFLRYKEAKQTRSNAENQLVLVLPYPKIQSVQIEDIKIPGPSQPSAAALHPGECWWSYGIPGLCRDVAGFHTLSTWALPAITMALPGLHRDKPLCGVVDRFQTGRH</sequence>
<evidence type="ECO:0000313" key="2">
    <source>
        <dbReference type="Proteomes" id="UP000828390"/>
    </source>
</evidence>
<dbReference type="Proteomes" id="UP000828390">
    <property type="component" value="Unassembled WGS sequence"/>
</dbReference>
<proteinExistence type="predicted"/>